<keyword evidence="5" id="KW-0378">Hydrolase</keyword>
<dbReference type="GO" id="GO:0030422">
    <property type="term" value="P:siRNA processing"/>
    <property type="evidence" value="ECO:0007669"/>
    <property type="project" value="InterPro"/>
</dbReference>
<evidence type="ECO:0000256" key="1">
    <source>
        <dbReference type="ARBA" id="ARBA00001946"/>
    </source>
</evidence>
<accession>A0AAJ7SIL1</accession>
<dbReference type="GeneID" id="100904876"/>
<evidence type="ECO:0000256" key="4">
    <source>
        <dbReference type="ARBA" id="ARBA00022741"/>
    </source>
</evidence>
<keyword evidence="8" id="KW-0943">RNA-mediated gene silencing</keyword>
<dbReference type="PROSITE" id="PS51194">
    <property type="entry name" value="HELICASE_CTER"/>
    <property type="match status" value="1"/>
</dbReference>
<evidence type="ECO:0000256" key="5">
    <source>
        <dbReference type="ARBA" id="ARBA00022801"/>
    </source>
</evidence>
<dbReference type="Gene3D" id="3.40.50.300">
    <property type="entry name" value="P-loop containing nucleotide triphosphate hydrolases"/>
    <property type="match status" value="2"/>
</dbReference>
<dbReference type="InterPro" id="IPR027417">
    <property type="entry name" value="P-loop_NTPase"/>
</dbReference>
<gene>
    <name evidence="16" type="primary">LOC100904876</name>
</gene>
<dbReference type="SUPFAM" id="SSF52540">
    <property type="entry name" value="P-loop containing nucleoside triphosphate hydrolases"/>
    <property type="match status" value="1"/>
</dbReference>
<dbReference type="Proteomes" id="UP000694867">
    <property type="component" value="Unplaced"/>
</dbReference>
<dbReference type="PANTHER" id="PTHR14950:SF37">
    <property type="entry name" value="ENDORIBONUCLEASE DICER"/>
    <property type="match status" value="1"/>
</dbReference>
<dbReference type="PROSITE" id="PS51192">
    <property type="entry name" value="HELICASE_ATP_BIND_1"/>
    <property type="match status" value="1"/>
</dbReference>
<dbReference type="PANTHER" id="PTHR14950">
    <property type="entry name" value="DICER-RELATED"/>
    <property type="match status" value="1"/>
</dbReference>
<keyword evidence="10" id="KW-0694">RNA-binding</keyword>
<name>A0AAJ7SIL1_9ACAR</name>
<protein>
    <submittedName>
        <fullName evidence="16">Endoribonuclease Dicer</fullName>
    </submittedName>
</protein>
<evidence type="ECO:0000259" key="11">
    <source>
        <dbReference type="PROSITE" id="PS50142"/>
    </source>
</evidence>
<dbReference type="Pfam" id="PF20932">
    <property type="entry name" value="Dicer_dsRBD"/>
    <property type="match status" value="1"/>
</dbReference>
<dbReference type="Pfam" id="PF03368">
    <property type="entry name" value="Dicer_dimer"/>
    <property type="match status" value="1"/>
</dbReference>
<dbReference type="InterPro" id="IPR048512">
    <property type="entry name" value="Dicer_platform"/>
</dbReference>
<evidence type="ECO:0000259" key="14">
    <source>
        <dbReference type="PROSITE" id="PS51327"/>
    </source>
</evidence>
<evidence type="ECO:0000256" key="6">
    <source>
        <dbReference type="ARBA" id="ARBA00022806"/>
    </source>
</evidence>
<evidence type="ECO:0000256" key="3">
    <source>
        <dbReference type="ARBA" id="ARBA00022737"/>
    </source>
</evidence>
<evidence type="ECO:0000256" key="2">
    <source>
        <dbReference type="ARBA" id="ARBA00022722"/>
    </source>
</evidence>
<dbReference type="PROSITE" id="PS50142">
    <property type="entry name" value="RNASE_3_2"/>
    <property type="match status" value="2"/>
</dbReference>
<keyword evidence="4" id="KW-0547">Nucleotide-binding</keyword>
<reference evidence="16" key="1">
    <citation type="submission" date="2025-08" db="UniProtKB">
        <authorList>
            <consortium name="RefSeq"/>
        </authorList>
    </citation>
    <scope>IDENTIFICATION</scope>
</reference>
<dbReference type="GO" id="GO:0004525">
    <property type="term" value="F:ribonuclease III activity"/>
    <property type="evidence" value="ECO:0007669"/>
    <property type="project" value="UniProtKB-EC"/>
</dbReference>
<evidence type="ECO:0000256" key="8">
    <source>
        <dbReference type="ARBA" id="ARBA00023158"/>
    </source>
</evidence>
<dbReference type="GO" id="GO:0031054">
    <property type="term" value="P:pre-miRNA processing"/>
    <property type="evidence" value="ECO:0007669"/>
    <property type="project" value="InterPro"/>
</dbReference>
<dbReference type="InterPro" id="IPR005034">
    <property type="entry name" value="Dicer_dimerisation"/>
</dbReference>
<evidence type="ECO:0000259" key="13">
    <source>
        <dbReference type="PROSITE" id="PS51194"/>
    </source>
</evidence>
<dbReference type="Pfam" id="PF00271">
    <property type="entry name" value="Helicase_C"/>
    <property type="match status" value="1"/>
</dbReference>
<feature type="domain" description="Helicase C-terminal" evidence="13">
    <location>
        <begin position="439"/>
        <end position="615"/>
    </location>
</feature>
<proteinExistence type="inferred from homology"/>
<keyword evidence="15" id="KW-1185">Reference proteome</keyword>
<evidence type="ECO:0000256" key="10">
    <source>
        <dbReference type="PROSITE-ProRule" id="PRU00657"/>
    </source>
</evidence>
<evidence type="ECO:0000256" key="7">
    <source>
        <dbReference type="ARBA" id="ARBA00022840"/>
    </source>
</evidence>
<feature type="domain" description="RNase III" evidence="11">
    <location>
        <begin position="1180"/>
        <end position="1239"/>
    </location>
</feature>
<evidence type="ECO:0000313" key="15">
    <source>
        <dbReference type="Proteomes" id="UP000694867"/>
    </source>
</evidence>
<dbReference type="Gene3D" id="1.10.1520.10">
    <property type="entry name" value="Ribonuclease III domain"/>
    <property type="match status" value="2"/>
</dbReference>
<dbReference type="CDD" id="cd18034">
    <property type="entry name" value="DEXHc_dicer"/>
    <property type="match status" value="1"/>
</dbReference>
<dbReference type="SMART" id="SM00490">
    <property type="entry name" value="HELICc"/>
    <property type="match status" value="1"/>
</dbReference>
<comment type="similarity">
    <text evidence="9 10">Belongs to the helicase family. Dicer subfamily.</text>
</comment>
<dbReference type="GO" id="GO:0004386">
    <property type="term" value="F:helicase activity"/>
    <property type="evidence" value="ECO:0007669"/>
    <property type="project" value="UniProtKB-KW"/>
</dbReference>
<dbReference type="InterPro" id="IPR000999">
    <property type="entry name" value="RNase_III_dom"/>
</dbReference>
<keyword evidence="3" id="KW-0677">Repeat</keyword>
<dbReference type="CDD" id="cd00593">
    <property type="entry name" value="RIBOc"/>
    <property type="match status" value="2"/>
</dbReference>
<keyword evidence="7" id="KW-0067">ATP-binding</keyword>
<dbReference type="Pfam" id="PF00270">
    <property type="entry name" value="DEAD"/>
    <property type="match status" value="1"/>
</dbReference>
<evidence type="ECO:0000256" key="9">
    <source>
        <dbReference type="ARBA" id="ARBA00035116"/>
    </source>
</evidence>
<dbReference type="InterPro" id="IPR036389">
    <property type="entry name" value="RNase_III_sf"/>
</dbReference>
<keyword evidence="2" id="KW-0540">Nuclease</keyword>
<dbReference type="RefSeq" id="XP_028968740.1">
    <property type="nucleotide sequence ID" value="XM_029112907.1"/>
</dbReference>
<dbReference type="SMART" id="SM00487">
    <property type="entry name" value="DEXDc"/>
    <property type="match status" value="1"/>
</dbReference>
<evidence type="ECO:0000259" key="12">
    <source>
        <dbReference type="PROSITE" id="PS51192"/>
    </source>
</evidence>
<feature type="domain" description="RNase III" evidence="11">
    <location>
        <begin position="1430"/>
        <end position="1584"/>
    </location>
</feature>
<dbReference type="FunFam" id="3.40.50.300:FF:000628">
    <property type="entry name" value="Endoribonuclease Dicer"/>
    <property type="match status" value="1"/>
</dbReference>
<dbReference type="Pfam" id="PF00636">
    <property type="entry name" value="Ribonuclease_3"/>
    <property type="match status" value="1"/>
</dbReference>
<dbReference type="KEGG" id="goe:100904876"/>
<organism evidence="15 16">
    <name type="scientific">Galendromus occidentalis</name>
    <name type="common">western predatory mite</name>
    <dbReference type="NCBI Taxonomy" id="34638"/>
    <lineage>
        <taxon>Eukaryota</taxon>
        <taxon>Metazoa</taxon>
        <taxon>Ecdysozoa</taxon>
        <taxon>Arthropoda</taxon>
        <taxon>Chelicerata</taxon>
        <taxon>Arachnida</taxon>
        <taxon>Acari</taxon>
        <taxon>Parasitiformes</taxon>
        <taxon>Mesostigmata</taxon>
        <taxon>Gamasina</taxon>
        <taxon>Phytoseioidea</taxon>
        <taxon>Phytoseiidae</taxon>
        <taxon>Typhlodrominae</taxon>
        <taxon>Galendromus</taxon>
    </lineage>
</organism>
<comment type="cofactor">
    <cofactor evidence="1">
        <name>Mg(2+)</name>
        <dbReference type="ChEBI" id="CHEBI:18420"/>
    </cofactor>
</comment>
<dbReference type="SUPFAM" id="SSF69065">
    <property type="entry name" value="RNase III domain-like"/>
    <property type="match status" value="2"/>
</dbReference>
<evidence type="ECO:0000313" key="16">
    <source>
        <dbReference type="RefSeq" id="XP_028968740.1"/>
    </source>
</evidence>
<dbReference type="GO" id="GO:0005524">
    <property type="term" value="F:ATP binding"/>
    <property type="evidence" value="ECO:0007669"/>
    <property type="project" value="UniProtKB-KW"/>
</dbReference>
<dbReference type="InterPro" id="IPR014001">
    <property type="entry name" value="Helicase_ATP-bd"/>
</dbReference>
<dbReference type="InterPro" id="IPR011545">
    <property type="entry name" value="DEAD/DEAH_box_helicase_dom"/>
</dbReference>
<sequence length="1720" mass="196635">MVPETIGHVICECNEAFFEEEEKMKRLGLDRDPSSRMIRYTKRLLQRTILLFLDNLGELPKSQQRNGLLLVPEMLLDSVADFQGQPIPSMGSSIRNDVAMARIEKDSLQLIEEQARSYQVELFEYAKKHNTIVCLGTGTGKTFISVLLIKYLEHQVTGPWLDESGRTPVGKRTIFLAPNVPLVEQQSAVLACHMTVKVGTYVGSMNTDRWTSEHWNKELQEHGVLVMTPEVCRIAVDHGFIPLENINLLVLDECHRATGVDPYVKIMENYKNLNANDRPRILGLTASVVNAQVSARFPSREKVRDLEACLFSTARTASHNVVRFGTKPVEIIVSHEDHDAEKVLPIDEEKVALLKDCADFAEFRKMIKNLAKTYVSCGAFCAKQLLEFRERELDKALNLPDCAEGFRDHAHVKRDIYKALNDFFGPKPSIHDVPPKMKTLLQIIKQFEGKTLSAVVFVQERLVAYVLYIWMTHLSREDEFSFVNCSFIVGQNQGAYGRDVDQESMKMNAKAQKKVMRDFRGGIYNLMFATSVIEEGMDVPACNLIVRFDPPMDVRSYTQSKGRARAKPSLYVLLSSESELAKTKALLDSYQETEQLVMHCCGIERSPPTASQSLEFLKEDPDLPPYVVEHARARITAQSAISVIHSYCQQFMRMKYPNVFPFFDFEETAGGYICTLTMPIVCPLREKVSNATRPFESKDKAKMFVALEMCKRLHACGELSDNLLPRRRLINFCKLPTKREDVKASEELRAVMVLNGVKSHQKKRYILPRKQAAILELREENIDCEPRDSYELYVIKTDVIAFASNLQNWRGEDLFDPSKYPTWLAIIMRSGSSELLSVPKFSIFTRSGEERVSFIDAGPIGLDDKLKKLCTRFNRYAFHVVLETIDEMVDLATNFHTPCLVPVKEVDNGGTFELDMDVLLALGPAKLPDFENFVFKEEDYEDAVVELLYHIDENQKKLSRDAHTKVPQDIYRRFYVTKPIATNEKGVALTPETTGYYGFNKSMSFADYALRKTLRAGPSKLLKAHQPVLTVEHAHKRLQMLYSRFENQQERRQNYVSDFGTKYLLPQFCAVHSIKASLWRKICSIPSILYRLNRLLTAETIRHEISVACRLKQPPTPSPEKWSPMEFKRGVKEKLIETPAREFGALVRQCQQDFDASNLRIPDVSQPDLRNCLGPSPCDIMKALTTKASQEVFDLERLELLGDSFLQIVATFSVLDRNPNMSISELNVLRQYEVNNRHLLCRAHDKKLTSVLEAYPFKATHNFLPLGCRPIPHEEKLLRRDILCLLVQCFDYDEDLTPKLKNLRHCKFIRRLLEKFAREQPSNLQEMASFEFLFQAKYAFLQDDQLPLRHDVPVRSFHDFKAKVGGDVVEALAGTYLEQCGPIGALRFFRWIGMDLGDTESNNFLDAFKLDFSAAQNIPAECLKSYQYLIEKVEKQIDFTFKSKGLVLQAITHHSCRDHLLTEDYNRLAFIGEAVADYLLTLYIYGLSSNLDPGQLSDLRSALINNQVTAYAVVRAELHTVLLYTNSKLFSAIRKYLENIDDIGLRLNTVLGDWETDDAEEAEVPRPLARILQSILGAVFIDSGKSFESVWRILVRIMGHEIALFSRNVPIPPTTELCKKFPGTVFSKAVPILEDEGKFEVKLTVSRNGKTETYSQIAENKKIAKTTLAKRYLRKVEREKKLEEIEELKRAHVTHESVHTLSDVLLNSEVQKSKFYRTRR</sequence>
<keyword evidence="6" id="KW-0347">Helicase</keyword>
<dbReference type="Gene3D" id="3.30.160.380">
    <property type="entry name" value="Dicer dimerisation domain"/>
    <property type="match status" value="1"/>
</dbReference>
<dbReference type="Pfam" id="PF20931">
    <property type="entry name" value="Dicer_platform"/>
    <property type="match status" value="1"/>
</dbReference>
<dbReference type="GO" id="GO:0003723">
    <property type="term" value="F:RNA binding"/>
    <property type="evidence" value="ECO:0007669"/>
    <property type="project" value="UniProtKB-UniRule"/>
</dbReference>
<dbReference type="InterPro" id="IPR038248">
    <property type="entry name" value="Dicer_dimer_sf"/>
</dbReference>
<feature type="domain" description="Helicase ATP-binding" evidence="12">
    <location>
        <begin position="122"/>
        <end position="306"/>
    </location>
</feature>
<feature type="domain" description="Dicer dsRNA-binding fold" evidence="14">
    <location>
        <begin position="640"/>
        <end position="733"/>
    </location>
</feature>
<dbReference type="SMART" id="SM00535">
    <property type="entry name" value="RIBOc"/>
    <property type="match status" value="2"/>
</dbReference>
<dbReference type="PROSITE" id="PS51327">
    <property type="entry name" value="DICER_DSRBF"/>
    <property type="match status" value="1"/>
</dbReference>
<dbReference type="InterPro" id="IPR001650">
    <property type="entry name" value="Helicase_C-like"/>
</dbReference>
<dbReference type="InterPro" id="IPR044441">
    <property type="entry name" value="DICER_DSRM"/>
</dbReference>